<evidence type="ECO:0000313" key="2">
    <source>
        <dbReference type="Proteomes" id="UP001147700"/>
    </source>
</evidence>
<dbReference type="Proteomes" id="UP001147700">
    <property type="component" value="Unassembled WGS sequence"/>
</dbReference>
<protein>
    <recommendedName>
        <fullName evidence="3">BPP domain-containing protein</fullName>
    </recommendedName>
</protein>
<gene>
    <name evidence="1" type="ORF">OJ962_23705</name>
</gene>
<proteinExistence type="predicted"/>
<evidence type="ECO:0000313" key="1">
    <source>
        <dbReference type="EMBL" id="MDA0140524.1"/>
    </source>
</evidence>
<accession>A0ABT4RPN8</accession>
<keyword evidence="2" id="KW-1185">Reference proteome</keyword>
<dbReference type="RefSeq" id="WP_202954235.1">
    <property type="nucleotide sequence ID" value="NZ_JAPCID010000041.1"/>
</dbReference>
<evidence type="ECO:0008006" key="3">
    <source>
        <dbReference type="Google" id="ProtNLM"/>
    </source>
</evidence>
<name>A0ABT4RPN8_9ACTN</name>
<dbReference type="EMBL" id="JAPCID010000041">
    <property type="protein sequence ID" value="MDA0140524.1"/>
    <property type="molecule type" value="Genomic_DNA"/>
</dbReference>
<comment type="caution">
    <text evidence="1">The sequence shown here is derived from an EMBL/GenBank/DDBJ whole genome shotgun (WGS) entry which is preliminary data.</text>
</comment>
<reference evidence="1" key="1">
    <citation type="submission" date="2022-10" db="EMBL/GenBank/DDBJ databases">
        <title>The WGS of Solirubrobacter sp. CPCC 204708.</title>
        <authorList>
            <person name="Jiang Z."/>
        </authorList>
    </citation>
    <scope>NUCLEOTIDE SEQUENCE</scope>
    <source>
        <strain evidence="1">CPCC 204708</strain>
    </source>
</reference>
<organism evidence="1 2">
    <name type="scientific">Solirubrobacter deserti</name>
    <dbReference type="NCBI Taxonomy" id="2282478"/>
    <lineage>
        <taxon>Bacteria</taxon>
        <taxon>Bacillati</taxon>
        <taxon>Actinomycetota</taxon>
        <taxon>Thermoleophilia</taxon>
        <taxon>Solirubrobacterales</taxon>
        <taxon>Solirubrobacteraceae</taxon>
        <taxon>Solirubrobacter</taxon>
    </lineage>
</organism>
<sequence>MLALAAPAAAAPPWSPPVAIPAADVPPRLDANTLDQASFVPHVSAGKFEAGPQLVWWRGGEDSRVLVALNGTQTLRVRTSRSAVAASRYAQSRVLTLDARIPDRDNLERRQLGYRIGDAGLSSLGAVREIGGPRSIASVPQLAVNADGAAIAAWRHIVRGRSDEVQVSYRPAGGRFSEIRTLANTGIDPDSIVGVGIDTGDRAIVAYSRDRQLAVRVIRVKTGWTSAEARVAPPGGQRGPVEIVVGTGEPGIAVVAWRAYPVTEGPTGHVDAAAAILPNGSNRPRPAVSLAEGDLVGYPRGPIAATVDATGRPVVAWTVPARPGVSVPTAAIANQAGVFGPPVALDSSGSIGSLIRVGDGVAVSWLRETPGPEGHGSPLGVFASLTGPDGAFGPPELIDDASRGTGYDGLQPPGLGMMNNGRALAVYADINANAAEGEARVSAR</sequence>